<dbReference type="EMBL" id="BMAT01001249">
    <property type="protein sequence ID" value="GFR82180.1"/>
    <property type="molecule type" value="Genomic_DNA"/>
</dbReference>
<evidence type="ECO:0000256" key="1">
    <source>
        <dbReference type="SAM" id="MobiDB-lite"/>
    </source>
</evidence>
<name>A0AAV4GAX8_9GAST</name>
<sequence length="143" mass="16351">MKRAGHTFKTTPEVARLLSYFLFNTIKRANHLEVPQPRCLNTKFCDIKGESRGAESERDSGQSDTIEQETKVEHPGTIGSYHNYLVKTVQQHQGCTVKFAGSQLRVWYQLNWRGSFSGTLLTGSQLRVWYQLNWRGSFSGTVH</sequence>
<feature type="region of interest" description="Disordered" evidence="1">
    <location>
        <begin position="51"/>
        <end position="71"/>
    </location>
</feature>
<evidence type="ECO:0000313" key="2">
    <source>
        <dbReference type="EMBL" id="GFR82180.1"/>
    </source>
</evidence>
<reference evidence="2 3" key="1">
    <citation type="journal article" date="2021" name="Elife">
        <title>Chloroplast acquisition without the gene transfer in kleptoplastic sea slugs, Plakobranchus ocellatus.</title>
        <authorList>
            <person name="Maeda T."/>
            <person name="Takahashi S."/>
            <person name="Yoshida T."/>
            <person name="Shimamura S."/>
            <person name="Takaki Y."/>
            <person name="Nagai Y."/>
            <person name="Toyoda A."/>
            <person name="Suzuki Y."/>
            <person name="Arimoto A."/>
            <person name="Ishii H."/>
            <person name="Satoh N."/>
            <person name="Nishiyama T."/>
            <person name="Hasebe M."/>
            <person name="Maruyama T."/>
            <person name="Minagawa J."/>
            <person name="Obokata J."/>
            <person name="Shigenobu S."/>
        </authorList>
    </citation>
    <scope>NUCLEOTIDE SEQUENCE [LARGE SCALE GENOMIC DNA]</scope>
</reference>
<feature type="compositionally biased region" description="Basic and acidic residues" evidence="1">
    <location>
        <begin position="51"/>
        <end position="61"/>
    </location>
</feature>
<keyword evidence="3" id="KW-1185">Reference proteome</keyword>
<dbReference type="Proteomes" id="UP000762676">
    <property type="component" value="Unassembled WGS sequence"/>
</dbReference>
<accession>A0AAV4GAX8</accession>
<proteinExistence type="predicted"/>
<evidence type="ECO:0000313" key="3">
    <source>
        <dbReference type="Proteomes" id="UP000762676"/>
    </source>
</evidence>
<protein>
    <submittedName>
        <fullName evidence="2">Uncharacterized protein</fullName>
    </submittedName>
</protein>
<gene>
    <name evidence="2" type="ORF">ElyMa_000620400</name>
</gene>
<dbReference type="AlphaFoldDB" id="A0AAV4GAX8"/>
<comment type="caution">
    <text evidence="2">The sequence shown here is derived from an EMBL/GenBank/DDBJ whole genome shotgun (WGS) entry which is preliminary data.</text>
</comment>
<organism evidence="2 3">
    <name type="scientific">Elysia marginata</name>
    <dbReference type="NCBI Taxonomy" id="1093978"/>
    <lineage>
        <taxon>Eukaryota</taxon>
        <taxon>Metazoa</taxon>
        <taxon>Spiralia</taxon>
        <taxon>Lophotrochozoa</taxon>
        <taxon>Mollusca</taxon>
        <taxon>Gastropoda</taxon>
        <taxon>Heterobranchia</taxon>
        <taxon>Euthyneura</taxon>
        <taxon>Panpulmonata</taxon>
        <taxon>Sacoglossa</taxon>
        <taxon>Placobranchoidea</taxon>
        <taxon>Plakobranchidae</taxon>
        <taxon>Elysia</taxon>
    </lineage>
</organism>